<accession>A0A3S2Q112</accession>
<dbReference type="InterPro" id="IPR008983">
    <property type="entry name" value="Tumour_necrosis_fac-like_dom"/>
</dbReference>
<keyword evidence="1" id="KW-0812">Transmembrane</keyword>
<keyword evidence="1" id="KW-0472">Membrane</keyword>
<keyword evidence="1" id="KW-1133">Transmembrane helix</keyword>
<gene>
    <name evidence="2" type="ORF">OJAV_G00000440</name>
</gene>
<dbReference type="Gene3D" id="2.60.120.40">
    <property type="match status" value="1"/>
</dbReference>
<dbReference type="AlphaFoldDB" id="A0A3S2Q112"/>
<evidence type="ECO:0000256" key="1">
    <source>
        <dbReference type="SAM" id="Phobius"/>
    </source>
</evidence>
<feature type="transmembrane region" description="Helical" evidence="1">
    <location>
        <begin position="26"/>
        <end position="50"/>
    </location>
</feature>
<keyword evidence="3" id="KW-1185">Reference proteome</keyword>
<reference evidence="2 3" key="2">
    <citation type="submission" date="2019-01" db="EMBL/GenBank/DDBJ databases">
        <title>A chromosome length genome reference of the Java medaka (oryzias javanicus).</title>
        <authorList>
            <person name="Herpin A."/>
            <person name="Takehana Y."/>
            <person name="Naruse K."/>
            <person name="Ansai S."/>
            <person name="Kawaguchi M."/>
        </authorList>
    </citation>
    <scope>NUCLEOTIDE SEQUENCE [LARGE SCALE GENOMIC DNA]</scope>
    <source>
        <strain evidence="2">RS831</strain>
        <tissue evidence="2">Whole body</tissue>
    </source>
</reference>
<name>A0A3S2Q112_ORYJA</name>
<sequence>MGHQNKEVDEESLQARERVRSRRLDVFLIVSVLVLFLAVTALAVGGYVVVSALGSRPSPAEAGGGGGSHLKLSADAPSPAFKMHNFAYVELISSVVENKTAPWGPVLYGRGTSVGSNFDFNQEHHSLTPRQAGAYFIYIEVSLTCTHECSDGLLKLQVDDKLHCDVILKGDRRSVSKKCWTVAQLDGRGLVTQMRVDLPKPELTNWKLEVKGSGLGMFFIG</sequence>
<dbReference type="OrthoDB" id="9899228at2759"/>
<dbReference type="Proteomes" id="UP000283210">
    <property type="component" value="Chromosome 1"/>
</dbReference>
<reference evidence="2 3" key="1">
    <citation type="submission" date="2018-11" db="EMBL/GenBank/DDBJ databases">
        <authorList>
            <person name="Lopez-Roques C."/>
            <person name="Donnadieu C."/>
            <person name="Bouchez O."/>
            <person name="Klopp C."/>
            <person name="Cabau C."/>
            <person name="Zahm M."/>
        </authorList>
    </citation>
    <scope>NUCLEOTIDE SEQUENCE [LARGE SCALE GENOMIC DNA]</scope>
    <source>
        <strain evidence="2">RS831</strain>
        <tissue evidence="2">Whole body</tissue>
    </source>
</reference>
<dbReference type="EMBL" id="CM012437">
    <property type="protein sequence ID" value="RVE75613.1"/>
    <property type="molecule type" value="Genomic_DNA"/>
</dbReference>
<evidence type="ECO:0000313" key="2">
    <source>
        <dbReference type="EMBL" id="RVE75613.1"/>
    </source>
</evidence>
<organism evidence="2 3">
    <name type="scientific">Oryzias javanicus</name>
    <name type="common">Javanese ricefish</name>
    <name type="synonym">Aplocheilus javanicus</name>
    <dbReference type="NCBI Taxonomy" id="123683"/>
    <lineage>
        <taxon>Eukaryota</taxon>
        <taxon>Metazoa</taxon>
        <taxon>Chordata</taxon>
        <taxon>Craniata</taxon>
        <taxon>Vertebrata</taxon>
        <taxon>Euteleostomi</taxon>
        <taxon>Actinopterygii</taxon>
        <taxon>Neopterygii</taxon>
        <taxon>Teleostei</taxon>
        <taxon>Neoteleostei</taxon>
        <taxon>Acanthomorphata</taxon>
        <taxon>Ovalentaria</taxon>
        <taxon>Atherinomorphae</taxon>
        <taxon>Beloniformes</taxon>
        <taxon>Adrianichthyidae</taxon>
        <taxon>Oryziinae</taxon>
        <taxon>Oryzias</taxon>
    </lineage>
</organism>
<protein>
    <recommendedName>
        <fullName evidence="4">TNF family profile domain-containing protein</fullName>
    </recommendedName>
</protein>
<evidence type="ECO:0000313" key="3">
    <source>
        <dbReference type="Proteomes" id="UP000283210"/>
    </source>
</evidence>
<evidence type="ECO:0008006" key="4">
    <source>
        <dbReference type="Google" id="ProtNLM"/>
    </source>
</evidence>
<proteinExistence type="predicted"/>